<gene>
    <name evidence="16" type="ORF">CR165_11475</name>
</gene>
<dbReference type="OrthoDB" id="9803176at2"/>
<dbReference type="InterPro" id="IPR003594">
    <property type="entry name" value="HATPase_dom"/>
</dbReference>
<feature type="domain" description="CheW-like" evidence="14">
    <location>
        <begin position="594"/>
        <end position="723"/>
    </location>
</feature>
<feature type="domain" description="Histidine kinase" evidence="12">
    <location>
        <begin position="178"/>
        <end position="435"/>
    </location>
</feature>
<dbReference type="PRINTS" id="PR00344">
    <property type="entry name" value="BCTRLSENSOR"/>
</dbReference>
<evidence type="ECO:0000256" key="3">
    <source>
        <dbReference type="ARBA" id="ARBA00021495"/>
    </source>
</evidence>
<dbReference type="PROSITE" id="PS50110">
    <property type="entry name" value="RESPONSE_REGULATORY"/>
    <property type="match status" value="1"/>
</dbReference>
<dbReference type="InterPro" id="IPR051315">
    <property type="entry name" value="Bact_Chemotaxis_CheA"/>
</dbReference>
<feature type="domain" description="Response regulatory" evidence="13">
    <location>
        <begin position="735"/>
        <end position="852"/>
    </location>
</feature>
<dbReference type="CDD" id="cd00088">
    <property type="entry name" value="HPT"/>
    <property type="match status" value="1"/>
</dbReference>
<dbReference type="InterPro" id="IPR001789">
    <property type="entry name" value="Sig_transdc_resp-reg_receiver"/>
</dbReference>
<dbReference type="SMART" id="SM01231">
    <property type="entry name" value="H-kinase_dim"/>
    <property type="match status" value="1"/>
</dbReference>
<dbReference type="SUPFAM" id="SSF47384">
    <property type="entry name" value="Homodimeric domain of signal transducing histidine kinase"/>
    <property type="match status" value="1"/>
</dbReference>
<organism evidence="16 17">
    <name type="scientific">Teichococcus aestuarii</name>
    <dbReference type="NCBI Taxonomy" id="568898"/>
    <lineage>
        <taxon>Bacteria</taxon>
        <taxon>Pseudomonadati</taxon>
        <taxon>Pseudomonadota</taxon>
        <taxon>Alphaproteobacteria</taxon>
        <taxon>Acetobacterales</taxon>
        <taxon>Roseomonadaceae</taxon>
        <taxon>Roseomonas</taxon>
    </lineage>
</organism>
<dbReference type="RefSeq" id="WP_109517128.1">
    <property type="nucleotide sequence ID" value="NZ_PDOA01000006.1"/>
</dbReference>
<dbReference type="InterPro" id="IPR036641">
    <property type="entry name" value="HPT_dom_sf"/>
</dbReference>
<keyword evidence="5" id="KW-0808">Transferase</keyword>
<dbReference type="SMART" id="SM00260">
    <property type="entry name" value="CheW"/>
    <property type="match status" value="2"/>
</dbReference>
<dbReference type="InterPro" id="IPR004358">
    <property type="entry name" value="Sig_transdc_His_kin-like_C"/>
</dbReference>
<evidence type="ECO:0000259" key="14">
    <source>
        <dbReference type="PROSITE" id="PS50851"/>
    </source>
</evidence>
<dbReference type="SUPFAM" id="SSF55874">
    <property type="entry name" value="ATPase domain of HSP90 chaperone/DNA topoisomerase II/histidine kinase"/>
    <property type="match status" value="1"/>
</dbReference>
<evidence type="ECO:0000256" key="9">
    <source>
        <dbReference type="PROSITE-ProRule" id="PRU00110"/>
    </source>
</evidence>
<dbReference type="SUPFAM" id="SSF47226">
    <property type="entry name" value="Histidine-containing phosphotransfer domain, HPT domain"/>
    <property type="match status" value="1"/>
</dbReference>
<dbReference type="GO" id="GO:0006935">
    <property type="term" value="P:chemotaxis"/>
    <property type="evidence" value="ECO:0007669"/>
    <property type="project" value="InterPro"/>
</dbReference>
<evidence type="ECO:0000256" key="10">
    <source>
        <dbReference type="PROSITE-ProRule" id="PRU00169"/>
    </source>
</evidence>
<dbReference type="Pfam" id="PF01627">
    <property type="entry name" value="Hpt"/>
    <property type="match status" value="1"/>
</dbReference>
<comment type="caution">
    <text evidence="16">The sequence shown here is derived from an EMBL/GenBank/DDBJ whole genome shotgun (WGS) entry which is preliminary data.</text>
</comment>
<dbReference type="Gene3D" id="3.30.565.10">
    <property type="entry name" value="Histidine kinase-like ATPase, C-terminal domain"/>
    <property type="match status" value="1"/>
</dbReference>
<comment type="function">
    <text evidence="8">Involved in the transmission of sensory signals from the chemoreceptors to the flagellar motors. CheA is autophosphorylated; it can transfer its phosphate group to either CheB or CheY.</text>
</comment>
<dbReference type="Pfam" id="PF00072">
    <property type="entry name" value="Response_reg"/>
    <property type="match status" value="1"/>
</dbReference>
<evidence type="ECO:0000256" key="8">
    <source>
        <dbReference type="ARBA" id="ARBA00035100"/>
    </source>
</evidence>
<dbReference type="Gene3D" id="1.20.120.160">
    <property type="entry name" value="HPT domain"/>
    <property type="match status" value="1"/>
</dbReference>
<evidence type="ECO:0000256" key="6">
    <source>
        <dbReference type="ARBA" id="ARBA00022777"/>
    </source>
</evidence>
<dbReference type="Proteomes" id="UP000245048">
    <property type="component" value="Unassembled WGS sequence"/>
</dbReference>
<dbReference type="PROSITE" id="PS50851">
    <property type="entry name" value="CHEW"/>
    <property type="match status" value="2"/>
</dbReference>
<dbReference type="GO" id="GO:0000155">
    <property type="term" value="F:phosphorelay sensor kinase activity"/>
    <property type="evidence" value="ECO:0007669"/>
    <property type="project" value="InterPro"/>
</dbReference>
<dbReference type="GO" id="GO:0005737">
    <property type="term" value="C:cytoplasm"/>
    <property type="evidence" value="ECO:0007669"/>
    <property type="project" value="InterPro"/>
</dbReference>
<dbReference type="PANTHER" id="PTHR43395:SF1">
    <property type="entry name" value="CHEMOTAXIS PROTEIN CHEA"/>
    <property type="match status" value="1"/>
</dbReference>
<name>A0A2U1V4C1_9PROT</name>
<feature type="modified residue" description="4-aspartylphosphate" evidence="10">
    <location>
        <position position="785"/>
    </location>
</feature>
<evidence type="ECO:0000256" key="5">
    <source>
        <dbReference type="ARBA" id="ARBA00022679"/>
    </source>
</evidence>
<dbReference type="EMBL" id="PDOA01000006">
    <property type="protein sequence ID" value="PWC28733.1"/>
    <property type="molecule type" value="Genomic_DNA"/>
</dbReference>
<dbReference type="InterPro" id="IPR036061">
    <property type="entry name" value="CheW-like_dom_sf"/>
</dbReference>
<dbReference type="AlphaFoldDB" id="A0A2U1V4C1"/>
<protein>
    <recommendedName>
        <fullName evidence="3">Chemotaxis protein CheA</fullName>
        <ecNumber evidence="2">2.7.13.3</ecNumber>
    </recommendedName>
</protein>
<dbReference type="SMART" id="SM00448">
    <property type="entry name" value="REC"/>
    <property type="match status" value="1"/>
</dbReference>
<dbReference type="InterPro" id="IPR037006">
    <property type="entry name" value="CheA-like_homodim_sf"/>
</dbReference>
<dbReference type="CDD" id="cd00731">
    <property type="entry name" value="CheA_reg"/>
    <property type="match status" value="1"/>
</dbReference>
<keyword evidence="7" id="KW-0902">Two-component regulatory system</keyword>
<dbReference type="InterPro" id="IPR005467">
    <property type="entry name" value="His_kinase_dom"/>
</dbReference>
<keyword evidence="4 10" id="KW-0597">Phosphoprotein</keyword>
<reference evidence="17" key="1">
    <citation type="submission" date="2017-10" db="EMBL/GenBank/DDBJ databases">
        <authorList>
            <person name="Toshchakov S.V."/>
            <person name="Goeva M.A."/>
        </authorList>
    </citation>
    <scope>NUCLEOTIDE SEQUENCE [LARGE SCALE GENOMIC DNA]</scope>
    <source>
        <strain evidence="17">JR1/69-1-13</strain>
    </source>
</reference>
<feature type="compositionally biased region" description="Low complexity" evidence="11">
    <location>
        <begin position="164"/>
        <end position="174"/>
    </location>
</feature>
<evidence type="ECO:0000259" key="15">
    <source>
        <dbReference type="PROSITE" id="PS50894"/>
    </source>
</evidence>
<dbReference type="FunFam" id="3.30.565.10:FF:000016">
    <property type="entry name" value="Chemotaxis protein CheA, putative"/>
    <property type="match status" value="1"/>
</dbReference>
<dbReference type="PANTHER" id="PTHR43395">
    <property type="entry name" value="SENSOR HISTIDINE KINASE CHEA"/>
    <property type="match status" value="1"/>
</dbReference>
<comment type="catalytic activity">
    <reaction evidence="1">
        <text>ATP + protein L-histidine = ADP + protein N-phospho-L-histidine.</text>
        <dbReference type="EC" id="2.7.13.3"/>
    </reaction>
</comment>
<dbReference type="CDD" id="cd16916">
    <property type="entry name" value="HATPase_CheA-like"/>
    <property type="match status" value="1"/>
</dbReference>
<dbReference type="SUPFAM" id="SSF52172">
    <property type="entry name" value="CheY-like"/>
    <property type="match status" value="1"/>
</dbReference>
<dbReference type="InterPro" id="IPR002545">
    <property type="entry name" value="CheW-lke_dom"/>
</dbReference>
<dbReference type="InterPro" id="IPR036890">
    <property type="entry name" value="HATPase_C_sf"/>
</dbReference>
<evidence type="ECO:0000259" key="13">
    <source>
        <dbReference type="PROSITE" id="PS50110"/>
    </source>
</evidence>
<dbReference type="InterPro" id="IPR008207">
    <property type="entry name" value="Sig_transdc_His_kin_Hpt_dom"/>
</dbReference>
<dbReference type="Pfam" id="PF02518">
    <property type="entry name" value="HATPase_c"/>
    <property type="match status" value="1"/>
</dbReference>
<dbReference type="InterPro" id="IPR036097">
    <property type="entry name" value="HisK_dim/P_sf"/>
</dbReference>
<evidence type="ECO:0000313" key="17">
    <source>
        <dbReference type="Proteomes" id="UP000245048"/>
    </source>
</evidence>
<accession>A0A2U1V4C1</accession>
<dbReference type="InterPro" id="IPR004105">
    <property type="entry name" value="CheA-like_dim"/>
</dbReference>
<evidence type="ECO:0000256" key="1">
    <source>
        <dbReference type="ARBA" id="ARBA00000085"/>
    </source>
</evidence>
<dbReference type="SUPFAM" id="SSF50341">
    <property type="entry name" value="CheW-like"/>
    <property type="match status" value="2"/>
</dbReference>
<feature type="domain" description="HPt" evidence="15">
    <location>
        <begin position="1"/>
        <end position="100"/>
    </location>
</feature>
<evidence type="ECO:0000259" key="12">
    <source>
        <dbReference type="PROSITE" id="PS50109"/>
    </source>
</evidence>
<feature type="region of interest" description="Disordered" evidence="11">
    <location>
        <begin position="147"/>
        <end position="174"/>
    </location>
</feature>
<evidence type="ECO:0000256" key="4">
    <source>
        <dbReference type="ARBA" id="ARBA00022553"/>
    </source>
</evidence>
<evidence type="ECO:0000256" key="2">
    <source>
        <dbReference type="ARBA" id="ARBA00012438"/>
    </source>
</evidence>
<feature type="domain" description="CheW-like" evidence="14">
    <location>
        <begin position="437"/>
        <end position="575"/>
    </location>
</feature>
<dbReference type="InterPro" id="IPR011006">
    <property type="entry name" value="CheY-like_superfamily"/>
</dbReference>
<dbReference type="Pfam" id="PF01584">
    <property type="entry name" value="CheW"/>
    <property type="match status" value="2"/>
</dbReference>
<dbReference type="EC" id="2.7.13.3" evidence="2"/>
<evidence type="ECO:0000256" key="7">
    <source>
        <dbReference type="ARBA" id="ARBA00023012"/>
    </source>
</evidence>
<dbReference type="PROSITE" id="PS50109">
    <property type="entry name" value="HIS_KIN"/>
    <property type="match status" value="1"/>
</dbReference>
<feature type="modified residue" description="Phosphohistidine" evidence="9">
    <location>
        <position position="43"/>
    </location>
</feature>
<keyword evidence="6 16" id="KW-0418">Kinase</keyword>
<keyword evidence="17" id="KW-1185">Reference proteome</keyword>
<evidence type="ECO:0000256" key="11">
    <source>
        <dbReference type="SAM" id="MobiDB-lite"/>
    </source>
</evidence>
<sequence>MDDLIAEFLTETNEALAELDTALVQLERAPDGETLARIFRLVHTVKGTCGFFGLSRLEGVAHAAENLLGLYRDGERAVTPEGVSAVLASIDAIRTIMAGLAETGAEPPGDDAALRARLEALAAPEAGAVPPGQEALTEPLLEPAAECEEPELPGPLPTPANDGAPTPLAAAPAAPAAGTGAEAALPVQAIRVSLPVLDDLMTLASELVLVRNQLLQVARSQGDSAFSAPLQRLSRITSELQEGVMKTRMQPVSAAWSKLPRLVRDLGQELGKRIELVMTGGETELDRQVLELIRDPLTHMVRNCADHGLEGPEERRRAGKPEAGRILLSARQEGGRILIQIADDGRGLDLDRVRRRALERGLVTEAALAGMDDADVARFVFRPGFSTAEAVTAVSGRGVGMDVVRTNIERIGGSVDLRSSAGRGTTLTIRIPLTLAIISGLIVQAEAERFAVPQAAVVELVRVGPGGATLEWVNVAPVLRLRGQLLPLVPLGALLGLAPALEAGAAVEGFVAVLHADAGRFGLLVDGVFDTEEIVVKPVAPILRDLAAFSGNTILGDGGVIMILDPGGVARLAGLSLGRAGEAEAEGAAQSTDTAQLLLFRAGGQPTPLAVPLGLVARLEALPAESIELVGEGPAVQYRGRLMPLLPVGAWSRPQPGATQQMLVFQEGERMLGLMVDEILDVVQEPLALRPSGARPGFLGSAIIAGRGTDVLDCAHWLRLGDPAWFGHSGGPVPRLLVVEDSGFFRQIVVPALSSAGYAVTECADAAAALALREKGAMFDAVLTDIEMPGMDGFDLLAEIRRGGPWAALPVVALTSRTGPRDMARGHAAGFNDYVAKFDRDRVLAALGRAISGLRSAA</sequence>
<dbReference type="SMART" id="SM00073">
    <property type="entry name" value="HPT"/>
    <property type="match status" value="1"/>
</dbReference>
<dbReference type="Gene3D" id="2.30.30.40">
    <property type="entry name" value="SH3 Domains"/>
    <property type="match status" value="1"/>
</dbReference>
<evidence type="ECO:0000313" key="16">
    <source>
        <dbReference type="EMBL" id="PWC28733.1"/>
    </source>
</evidence>
<proteinExistence type="predicted"/>
<dbReference type="Pfam" id="PF02895">
    <property type="entry name" value="H-kinase_dim"/>
    <property type="match status" value="1"/>
</dbReference>
<dbReference type="Gene3D" id="1.10.287.560">
    <property type="entry name" value="Histidine kinase CheA-like, homodimeric domain"/>
    <property type="match status" value="1"/>
</dbReference>
<dbReference type="PROSITE" id="PS50894">
    <property type="entry name" value="HPT"/>
    <property type="match status" value="1"/>
</dbReference>
<dbReference type="SMART" id="SM00387">
    <property type="entry name" value="HATPase_c"/>
    <property type="match status" value="1"/>
</dbReference>
<dbReference type="Gene3D" id="3.40.50.2300">
    <property type="match status" value="1"/>
</dbReference>